<evidence type="ECO:0000313" key="1">
    <source>
        <dbReference type="EMBL" id="EKC53115.1"/>
    </source>
</evidence>
<name>K1SHB3_9ZZZZ</name>
<sequence>MDGNTLTVNVNSSDTYYFKAVNSKGIESDYTEGYTVMRDDIEPSFTLTPAVTELTNKSYDVTIGSLNVGASGIASVTLNGEDITASHDSFTVAENGTYNVVVTAGNGLTAEESIVINNIDKIAPTVNSITVLHKGIGGVAREVSGSFFSKADTLCRFFNKTVEITVDASDEGVSGIDKIEYRFVDENDQPTGSDWSVYDSENKPVKDPDFKGFVEARATDKAGNVSAILRSDGVVIDGTAPTDVTVSAVYGGDKDYQEGAWSATDVNITLSSEAYSGIYKYYYRVDGGEWQELSGNTFTATETGEHKYEFKAESYAALESNVTAFTVKIDRQVPVIRVSFEGTFGRWTGEGVTFNFSTEEASLSGINYYYDNGNGWTLIDSGTSIEITDTTNAVYRFKAVNNAGTESYPSDSYHVMIDAKVPEITLTPEVTDVLESYKIT</sequence>
<reference evidence="1" key="1">
    <citation type="journal article" date="2013" name="Environ. Microbiol.">
        <title>Microbiota from the distal guts of lean and obese adolescents exhibit partial functional redundancy besides clear differences in community structure.</title>
        <authorList>
            <person name="Ferrer M."/>
            <person name="Ruiz A."/>
            <person name="Lanza F."/>
            <person name="Haange S.B."/>
            <person name="Oberbach A."/>
            <person name="Till H."/>
            <person name="Bargiela R."/>
            <person name="Campoy C."/>
            <person name="Segura M.T."/>
            <person name="Richter M."/>
            <person name="von Bergen M."/>
            <person name="Seifert J."/>
            <person name="Suarez A."/>
        </authorList>
    </citation>
    <scope>NUCLEOTIDE SEQUENCE</scope>
</reference>
<protein>
    <submittedName>
        <fullName evidence="1">S-layer protein</fullName>
    </submittedName>
</protein>
<organism evidence="1">
    <name type="scientific">human gut metagenome</name>
    <dbReference type="NCBI Taxonomy" id="408170"/>
    <lineage>
        <taxon>unclassified sequences</taxon>
        <taxon>metagenomes</taxon>
        <taxon>organismal metagenomes</taxon>
    </lineage>
</organism>
<dbReference type="AlphaFoldDB" id="K1SHB3"/>
<accession>K1SHB3</accession>
<proteinExistence type="predicted"/>
<comment type="caution">
    <text evidence="1">The sequence shown here is derived from an EMBL/GenBank/DDBJ whole genome shotgun (WGS) entry which is preliminary data.</text>
</comment>
<gene>
    <name evidence="1" type="ORF">LEA_16535</name>
</gene>
<dbReference type="EMBL" id="AJWY01011308">
    <property type="protein sequence ID" value="EKC53115.1"/>
    <property type="molecule type" value="Genomic_DNA"/>
</dbReference>